<evidence type="ECO:0000313" key="6">
    <source>
        <dbReference type="Proteomes" id="UP001279681"/>
    </source>
</evidence>
<dbReference type="InterPro" id="IPR004821">
    <property type="entry name" value="Cyt_trans-like"/>
</dbReference>
<dbReference type="NCBIfam" id="TIGR00124">
    <property type="entry name" value="cit_ly_ligase"/>
    <property type="match status" value="1"/>
</dbReference>
<dbReference type="InterPro" id="IPR014729">
    <property type="entry name" value="Rossmann-like_a/b/a_fold"/>
</dbReference>
<name>A0ABU4WA42_9FUSO</name>
<dbReference type="Gene3D" id="3.40.50.620">
    <property type="entry name" value="HUPs"/>
    <property type="match status" value="1"/>
</dbReference>
<evidence type="ECO:0000256" key="3">
    <source>
        <dbReference type="PIRNR" id="PIRNR005751"/>
    </source>
</evidence>
<dbReference type="PROSITE" id="PS51186">
    <property type="entry name" value="GNAT"/>
    <property type="match status" value="1"/>
</dbReference>
<comment type="function">
    <text evidence="3">Acetylation of prosthetic group (2-(5''-phosphoribosyl)-3'-dephosphocoenzyme-A) of the gamma subunit of citrate lyase.</text>
</comment>
<protein>
    <recommendedName>
        <fullName evidence="3">[Citrate [pro-3S]-lyase] ligase</fullName>
        <ecNumber evidence="3">6.2.1.22</ecNumber>
    </recommendedName>
</protein>
<dbReference type="RefSeq" id="WP_320313805.1">
    <property type="nucleotide sequence ID" value="NZ_JAVIKH010000009.1"/>
</dbReference>
<reference evidence="6" key="1">
    <citation type="submission" date="2023-07" db="EMBL/GenBank/DDBJ databases">
        <authorList>
            <person name="Colorado M.A."/>
            <person name="Villamil L.M."/>
            <person name="Melo J.F."/>
            <person name="Rodriguez J.A."/>
            <person name="Ruiz R.Y."/>
        </authorList>
    </citation>
    <scope>NUCLEOTIDE SEQUENCE [LARGE SCALE GENOMIC DNA]</scope>
    <source>
        <strain evidence="6">C33</strain>
    </source>
</reference>
<evidence type="ECO:0000256" key="2">
    <source>
        <dbReference type="ARBA" id="ARBA00022840"/>
    </source>
</evidence>
<dbReference type="Pfam" id="PF08218">
    <property type="entry name" value="Citrate_ly_lig"/>
    <property type="match status" value="1"/>
</dbReference>
<proteinExistence type="predicted"/>
<dbReference type="PANTHER" id="PTHR40599:SF1">
    <property type="entry name" value="[CITRATE [PRO-3S]-LYASE] LIGASE"/>
    <property type="match status" value="1"/>
</dbReference>
<dbReference type="Proteomes" id="UP001279681">
    <property type="component" value="Unassembled WGS sequence"/>
</dbReference>
<dbReference type="GO" id="GO:0008771">
    <property type="term" value="F:[citrate (pro-3S)-lyase] ligase activity"/>
    <property type="evidence" value="ECO:0007669"/>
    <property type="project" value="UniProtKB-EC"/>
</dbReference>
<dbReference type="PIRSF" id="PIRSF005751">
    <property type="entry name" value="Acet_citr_lig"/>
    <property type="match status" value="1"/>
</dbReference>
<keyword evidence="3 5" id="KW-0436">Ligase</keyword>
<accession>A0ABU4WA42</accession>
<evidence type="ECO:0000313" key="5">
    <source>
        <dbReference type="EMBL" id="MDX8336401.1"/>
    </source>
</evidence>
<dbReference type="Gene3D" id="3.40.630.30">
    <property type="match status" value="1"/>
</dbReference>
<organism evidence="5 6">
    <name type="scientific">Candidatus Cetobacterium colombiensis</name>
    <dbReference type="NCBI Taxonomy" id="3073100"/>
    <lineage>
        <taxon>Bacteria</taxon>
        <taxon>Fusobacteriati</taxon>
        <taxon>Fusobacteriota</taxon>
        <taxon>Fusobacteriia</taxon>
        <taxon>Fusobacteriales</taxon>
        <taxon>Fusobacteriaceae</taxon>
        <taxon>Cetobacterium</taxon>
    </lineage>
</organism>
<dbReference type="InterPro" id="IPR005216">
    <property type="entry name" value="Citrate_lyase_ligase"/>
</dbReference>
<dbReference type="InterPro" id="IPR000182">
    <property type="entry name" value="GNAT_dom"/>
</dbReference>
<comment type="caution">
    <text evidence="5">The sequence shown here is derived from an EMBL/GenBank/DDBJ whole genome shotgun (WGS) entry which is preliminary data.</text>
</comment>
<evidence type="ECO:0000256" key="1">
    <source>
        <dbReference type="ARBA" id="ARBA00022741"/>
    </source>
</evidence>
<dbReference type="EMBL" id="JAVIKH010000009">
    <property type="protein sequence ID" value="MDX8336401.1"/>
    <property type="molecule type" value="Genomic_DNA"/>
</dbReference>
<gene>
    <name evidence="5" type="primary">citC</name>
    <name evidence="5" type="ORF">RFV38_07815</name>
</gene>
<dbReference type="EC" id="6.2.1.22" evidence="3"/>
<comment type="catalytic activity">
    <reaction evidence="3">
        <text>holo-[citrate lyase ACP] + acetate + ATP = acetyl-[citrate lyase ACP] + AMP + diphosphate</text>
        <dbReference type="Rhea" id="RHEA:23788"/>
        <dbReference type="Rhea" id="RHEA-COMP:10158"/>
        <dbReference type="Rhea" id="RHEA-COMP:13710"/>
        <dbReference type="ChEBI" id="CHEBI:30089"/>
        <dbReference type="ChEBI" id="CHEBI:30616"/>
        <dbReference type="ChEBI" id="CHEBI:33019"/>
        <dbReference type="ChEBI" id="CHEBI:82683"/>
        <dbReference type="ChEBI" id="CHEBI:137976"/>
        <dbReference type="ChEBI" id="CHEBI:456215"/>
        <dbReference type="EC" id="6.2.1.22"/>
    </reaction>
</comment>
<dbReference type="NCBIfam" id="TIGR00125">
    <property type="entry name" value="cyt_tran_rel"/>
    <property type="match status" value="1"/>
</dbReference>
<feature type="domain" description="N-acetyltransferase" evidence="4">
    <location>
        <begin position="1"/>
        <end position="130"/>
    </location>
</feature>
<dbReference type="SMART" id="SM00764">
    <property type="entry name" value="Citrate_ly_lig"/>
    <property type="match status" value="1"/>
</dbReference>
<sequence>MNIETLNLNSSYEKKELIAFLNKFQLNFDETIDYSVVIKQDEEIVATASKSKNIIKCFAIDDCLRGEGVTNSLVTTLLNKSFDQGIFHSFVFTKPSNEDIFKGVGFKAISKTNKVALLEIGMNSIDKTIDTIKSQLDWNPNTNNGLLIMNCNPFTLGHLFLIETASKMMDNVLVLVVEEDKSSFPFVDRIQLVKKGVEHLNNVKVLPSTEYVISSATFPNYFLRKEDDSLEEYMKLDTKITAEYFCKRLNISTRFVGEEPYCEVTKKYNKTMIETFKDFNLKVEVIPRKTSDDLAISASQVRSLLKDENLNAVEKLVPKSTFDYLISEKGKEITERIKNSSSVH</sequence>
<keyword evidence="2 3" id="KW-0067">ATP-binding</keyword>
<dbReference type="InterPro" id="IPR016181">
    <property type="entry name" value="Acyl_CoA_acyltransferase"/>
</dbReference>
<dbReference type="PANTHER" id="PTHR40599">
    <property type="entry name" value="[CITRATE [PRO-3S]-LYASE] LIGASE"/>
    <property type="match status" value="1"/>
</dbReference>
<keyword evidence="1 3" id="KW-0547">Nucleotide-binding</keyword>
<dbReference type="SUPFAM" id="SSF55729">
    <property type="entry name" value="Acyl-CoA N-acyltransferases (Nat)"/>
    <property type="match status" value="1"/>
</dbReference>
<evidence type="ECO:0000259" key="4">
    <source>
        <dbReference type="PROSITE" id="PS51186"/>
    </source>
</evidence>
<dbReference type="SUPFAM" id="SSF52374">
    <property type="entry name" value="Nucleotidylyl transferase"/>
    <property type="match status" value="1"/>
</dbReference>
<keyword evidence="6" id="KW-1185">Reference proteome</keyword>
<dbReference type="InterPro" id="IPR013166">
    <property type="entry name" value="Citrate_lyase_ligase_C"/>
</dbReference>